<proteinExistence type="predicted"/>
<gene>
    <name evidence="1" type="ORF">COW86_02485</name>
</gene>
<name>A0A2H0D130_9BACT</name>
<protein>
    <submittedName>
        <fullName evidence="1">Uncharacterized protein</fullName>
    </submittedName>
</protein>
<dbReference type="Proteomes" id="UP000230159">
    <property type="component" value="Unassembled WGS sequence"/>
</dbReference>
<sequence>MTRKTRNDKREFRMTSLLYHFKKQNKKAALLLHNLNVQWNRTFHFFRFQRHLTTSQPKKNKTKKIANIS</sequence>
<accession>A0A2H0D130</accession>
<dbReference type="AlphaFoldDB" id="A0A2H0D130"/>
<comment type="caution">
    <text evidence="1">The sequence shown here is derived from an EMBL/GenBank/DDBJ whole genome shotgun (WGS) entry which is preliminary data.</text>
</comment>
<evidence type="ECO:0000313" key="2">
    <source>
        <dbReference type="Proteomes" id="UP000230159"/>
    </source>
</evidence>
<evidence type="ECO:0000313" key="1">
    <source>
        <dbReference type="EMBL" id="PIP75669.1"/>
    </source>
</evidence>
<organism evidence="1 2">
    <name type="scientific">Candidatus Kuenenbacteria bacterium CG22_combo_CG10-13_8_21_14_all_39_9</name>
    <dbReference type="NCBI Taxonomy" id="1974621"/>
    <lineage>
        <taxon>Bacteria</taxon>
        <taxon>Candidatus Kueneniibacteriota</taxon>
    </lineage>
</organism>
<dbReference type="EMBL" id="PCTN01000112">
    <property type="protein sequence ID" value="PIP75669.1"/>
    <property type="molecule type" value="Genomic_DNA"/>
</dbReference>
<reference evidence="1 2" key="1">
    <citation type="submission" date="2017-09" db="EMBL/GenBank/DDBJ databases">
        <title>Depth-based differentiation of microbial function through sediment-hosted aquifers and enrichment of novel symbionts in the deep terrestrial subsurface.</title>
        <authorList>
            <person name="Probst A.J."/>
            <person name="Ladd B."/>
            <person name="Jarett J.K."/>
            <person name="Geller-Mcgrath D.E."/>
            <person name="Sieber C.M."/>
            <person name="Emerson J.B."/>
            <person name="Anantharaman K."/>
            <person name="Thomas B.C."/>
            <person name="Malmstrom R."/>
            <person name="Stieglmeier M."/>
            <person name="Klingl A."/>
            <person name="Woyke T."/>
            <person name="Ryan C.M."/>
            <person name="Banfield J.F."/>
        </authorList>
    </citation>
    <scope>NUCLEOTIDE SEQUENCE [LARGE SCALE GENOMIC DNA]</scope>
    <source>
        <strain evidence="1">CG22_combo_CG10-13_8_21_14_all_39_9</strain>
    </source>
</reference>